<dbReference type="InterPro" id="IPR038952">
    <property type="entry name" value="TOPAZ1"/>
</dbReference>
<evidence type="ECO:0000256" key="4">
    <source>
        <dbReference type="ARBA" id="ARBA00022490"/>
    </source>
</evidence>
<reference evidence="10" key="3">
    <citation type="submission" date="2025-09" db="UniProtKB">
        <authorList>
            <consortium name="Ensembl"/>
        </authorList>
    </citation>
    <scope>IDENTIFICATION</scope>
</reference>
<keyword evidence="6" id="KW-0744">Spermatogenesis</keyword>
<evidence type="ECO:0000256" key="8">
    <source>
        <dbReference type="SAM" id="MobiDB-lite"/>
    </source>
</evidence>
<evidence type="ECO:0000256" key="3">
    <source>
        <dbReference type="ARBA" id="ARBA00016464"/>
    </source>
</evidence>
<dbReference type="Ensembl" id="ENSCJPT00005021965.1">
    <property type="protein sequence ID" value="ENSCJPP00005015494.1"/>
    <property type="gene ID" value="ENSCJPG00005012836.1"/>
</dbReference>
<dbReference type="InterPro" id="IPR029435">
    <property type="entry name" value="TOPAZ1_dom"/>
</dbReference>
<evidence type="ECO:0000313" key="10">
    <source>
        <dbReference type="Ensembl" id="ENSCJPP00005015494.1"/>
    </source>
</evidence>
<feature type="domain" description="Protein TOPAZ1" evidence="9">
    <location>
        <begin position="1155"/>
        <end position="1329"/>
    </location>
</feature>
<reference evidence="10" key="1">
    <citation type="submission" date="2015-11" db="EMBL/GenBank/DDBJ databases">
        <authorList>
            <consortium name="International Coturnix japonica Genome Analysis Consortium"/>
            <person name="Warren W."/>
            <person name="Burt D.W."/>
            <person name="Antin P.B."/>
            <person name="Lanford R."/>
            <person name="Gros J."/>
            <person name="Wilson R.K."/>
        </authorList>
    </citation>
    <scope>NUCLEOTIDE SEQUENCE [LARGE SCALE GENOMIC DNA]</scope>
</reference>
<evidence type="ECO:0000256" key="7">
    <source>
        <dbReference type="ARBA" id="ARBA00031943"/>
    </source>
</evidence>
<dbReference type="InterPro" id="IPR011990">
    <property type="entry name" value="TPR-like_helical_dom_sf"/>
</dbReference>
<gene>
    <name evidence="10" type="primary">TOPAZ1</name>
</gene>
<evidence type="ECO:0000256" key="6">
    <source>
        <dbReference type="ARBA" id="ARBA00022871"/>
    </source>
</evidence>
<accession>A0A8C2TLV1</accession>
<organism evidence="10 11">
    <name type="scientific">Coturnix japonica</name>
    <name type="common">Japanese quail</name>
    <name type="synonym">Coturnix coturnix japonica</name>
    <dbReference type="NCBI Taxonomy" id="93934"/>
    <lineage>
        <taxon>Eukaryota</taxon>
        <taxon>Metazoa</taxon>
        <taxon>Chordata</taxon>
        <taxon>Craniata</taxon>
        <taxon>Vertebrata</taxon>
        <taxon>Euteleostomi</taxon>
        <taxon>Archelosauria</taxon>
        <taxon>Archosauria</taxon>
        <taxon>Dinosauria</taxon>
        <taxon>Saurischia</taxon>
        <taxon>Theropoda</taxon>
        <taxon>Coelurosauria</taxon>
        <taxon>Aves</taxon>
        <taxon>Neognathae</taxon>
        <taxon>Galloanserae</taxon>
        <taxon>Galliformes</taxon>
        <taxon>Phasianidae</taxon>
        <taxon>Perdicinae</taxon>
        <taxon>Coturnix</taxon>
    </lineage>
</organism>
<name>A0A8C2TLV1_COTJA</name>
<dbReference type="GO" id="GO:0048137">
    <property type="term" value="P:spermatocyte division"/>
    <property type="evidence" value="ECO:0007669"/>
    <property type="project" value="Ensembl"/>
</dbReference>
<evidence type="ECO:0000256" key="5">
    <source>
        <dbReference type="ARBA" id="ARBA00022782"/>
    </source>
</evidence>
<dbReference type="GeneTree" id="ENSGT00390000012495"/>
<keyword evidence="11" id="KW-1185">Reference proteome</keyword>
<feature type="region of interest" description="Disordered" evidence="8">
    <location>
        <begin position="560"/>
        <end position="610"/>
    </location>
</feature>
<evidence type="ECO:0000256" key="2">
    <source>
        <dbReference type="ARBA" id="ARBA00004514"/>
    </source>
</evidence>
<proteinExistence type="predicted"/>
<dbReference type="PANTHER" id="PTHR35671:SF1">
    <property type="entry name" value="PROTEIN TOPAZ1"/>
    <property type="match status" value="1"/>
</dbReference>
<dbReference type="GO" id="GO:0035234">
    <property type="term" value="P:ectopic germ cell programmed cell death"/>
    <property type="evidence" value="ECO:0007669"/>
    <property type="project" value="Ensembl"/>
</dbReference>
<reference evidence="10" key="2">
    <citation type="submission" date="2025-08" db="UniProtKB">
        <authorList>
            <consortium name="Ensembl"/>
        </authorList>
    </citation>
    <scope>IDENTIFICATION</scope>
</reference>
<keyword evidence="5" id="KW-0221">Differentiation</keyword>
<dbReference type="Proteomes" id="UP000694412">
    <property type="component" value="Chromosome 2"/>
</dbReference>
<sequence>MRSENPCEKESHFLESPAVDELTGTQSNIFPCHPETKGSGVQFKRRKHITDSIKCLQNCSLTTGEEVINAEHDDVENNRDGLNSCNGLLDVTRKNPFVRLETCSCISTFVKSSMNGATSAFNVSGFFHKAQDERNCVSPGGTVEWSDRDCNTDRMQTIINDSFVFNKEVKAQRKQGRFLCNQRKSSKFSSEKQCNTVRRSRKKMKITEMSAMQTVFPDVTNECSKCDLVAEAAVASSDSSATLGLNNKETALSNLSDGASHVCKESNTCVAQKSRRNRRKNSTKSLAFEDGCKKTSGLFIVAERKDANTVASRCHSATSGSLRALPHAHNVSNDHNSVMDEKLNKVRKKLQRFTCQRAIPMTGKHVWPIESCARTSGWVPESRGSVSGGKIILSPVFAESSDESGVKTIGNSGVTGSLGQLVLQTSLAEVNKEPAHKIMDLNADCLNSAEISESSSVGIYETCKTSSENVESPVNMVKSAVPFNPDDMQEDKATSNFTSAKDNEAVTKRNPSMAGQNRACKGKRNRVNVDHKASVVNQMLSDLKQTTVLNTRNLTNFKIPLRRNKPESGTLEPVSSPESKTRSPPELLDSSSVSGSQKRDDETSLIKVKQQPLPVVRDAISTASMKKKADEVHNKDFCDGSEGLSNEKSTLPDPVFLYPCPLERQIKSSSPDFSGSECVWKSEVSHHSGDAVDHRVALEIHDDSKSKVNLPQHKSEKFPDVLEAYNKDVLVIDVIQDDPDLFGTSGEEELTVTDSGNCPAKACSSSFSIKEEKQYLESAVTSENSHSVNSNFRDVNVQESGKSNEAENSWDLMLKASGIKIHNSSSGNSPMRSFAEESFEDGQLTEVDELLKSFEIEEKFKFADGVAAVEPREKSEAEKSDCKYRDLVSCELLSELPLHAPNRNKFSESTVQKPWKNDFRFSGKSPSLPLQNFRESETGKTDKNIKASHSVQQILEMINLPRRYCRFYFVTLRGCERSRCWFWHVPRREHEKLCMAIFKTYISINESGLLKRAVEIFVRYYREVAPGENFDFQVLNDLLVCLLKKCLLQEVFQMLNVTAQINTLPALEVLLKVFECVASRNIRDAVPTLISTFCKLIDAGMFLEYEHFNYIIKLLHQLKVSSQEIDSVLSIKSRFQEMHFKSNWLLDLNLVMAEIQHCKEKNDWAKLGALYVNARTACENSDDLQRLSLCVTEILTKDSEKDGPGIPFCDFADAVIKHAQYNEADKAFIGRAGISVMNAYRRVLQWIKGRKVLDKLQELQINFTVLKGLTGAEKLASRCQIVNNAAEIFLETDSLDGATRVLRESEWIANAVLWPCSEADIVSRRHLLCSLMRKYLRQSLYRQALEVLQNLPGLQNDCDPVDVSQYSGIFNKLLKACYESKNLGVSSSAVDFMLSRNIAVDFFLLRGLITGLGRNCLWSKARTYYKTALSLGCYPPLQGNLRHKILPVPFYVSEVEMLLAIELFLVSNASDIQSPGAPTQSFLIILKRCVVRYVPSVVVLTRVDV</sequence>
<evidence type="ECO:0000259" key="9">
    <source>
        <dbReference type="Pfam" id="PF14669"/>
    </source>
</evidence>
<dbReference type="PANTHER" id="PTHR35671">
    <property type="entry name" value="PROTEIN TOPAZ1"/>
    <property type="match status" value="1"/>
</dbReference>
<dbReference type="GO" id="GO:0006915">
    <property type="term" value="P:apoptotic process"/>
    <property type="evidence" value="ECO:0007669"/>
    <property type="project" value="Ensembl"/>
</dbReference>
<protein>
    <recommendedName>
        <fullName evidence="3">Protein TOPAZ1</fullName>
    </recommendedName>
    <alternativeName>
        <fullName evidence="7">Testis- and ovary-specific PAZ domain-containing protein 1</fullName>
    </alternativeName>
</protein>
<dbReference type="Gene3D" id="1.25.40.10">
    <property type="entry name" value="Tetratricopeptide repeat domain"/>
    <property type="match status" value="1"/>
</dbReference>
<keyword evidence="4" id="KW-0963">Cytoplasm</keyword>
<evidence type="ECO:0000313" key="11">
    <source>
        <dbReference type="Proteomes" id="UP000694412"/>
    </source>
</evidence>
<evidence type="ECO:0000256" key="1">
    <source>
        <dbReference type="ARBA" id="ARBA00002132"/>
    </source>
</evidence>
<comment type="subcellular location">
    <subcellularLocation>
        <location evidence="2">Cytoplasm</location>
        <location evidence="2">Cytosol</location>
    </subcellularLocation>
</comment>
<dbReference type="GO" id="GO:0140742">
    <property type="term" value="P:lncRNA transcription"/>
    <property type="evidence" value="ECO:0007669"/>
    <property type="project" value="Ensembl"/>
</dbReference>
<dbReference type="GO" id="GO:0005829">
    <property type="term" value="C:cytosol"/>
    <property type="evidence" value="ECO:0007669"/>
    <property type="project" value="UniProtKB-SubCell"/>
</dbReference>
<comment type="function">
    <text evidence="1">Important for normal spermatogenesis and male fertility. Specifically required for progression to the post-meiotic stages of spermatocyte development. Seems to be necessary for normal expression levels of a number of testis-expressed gene transcripts, although its role in this process is unclear.</text>
</comment>
<dbReference type="Pfam" id="PF14669">
    <property type="entry name" value="Asp_Glu_race_2"/>
    <property type="match status" value="1"/>
</dbReference>